<dbReference type="InterPro" id="IPR033753">
    <property type="entry name" value="GCV_H/Fam206"/>
</dbReference>
<dbReference type="RefSeq" id="WP_064720696.1">
    <property type="nucleotide sequence ID" value="NZ_LXEV01000031.1"/>
</dbReference>
<dbReference type="FunFam" id="2.40.50.100:FF:000011">
    <property type="entry name" value="Glycine cleavage system H protein"/>
    <property type="match status" value="1"/>
</dbReference>
<evidence type="ECO:0000256" key="4">
    <source>
        <dbReference type="PIRSR" id="PIRSR617453-50"/>
    </source>
</evidence>
<comment type="cofactor">
    <cofactor evidence="3">
        <name>(R)-lipoate</name>
        <dbReference type="ChEBI" id="CHEBI:83088"/>
    </cofactor>
    <text evidence="3">Binds 1 lipoyl cofactor covalently.</text>
</comment>
<dbReference type="GO" id="GO:0009249">
    <property type="term" value="P:protein lipoylation"/>
    <property type="evidence" value="ECO:0007669"/>
    <property type="project" value="TreeGrafter"/>
</dbReference>
<dbReference type="Proteomes" id="UP000078250">
    <property type="component" value="Unassembled WGS sequence"/>
</dbReference>
<dbReference type="SUPFAM" id="SSF51230">
    <property type="entry name" value="Single hybrid motif"/>
    <property type="match status" value="1"/>
</dbReference>
<dbReference type="InterPro" id="IPR002930">
    <property type="entry name" value="GCV_H"/>
</dbReference>
<comment type="subunit">
    <text evidence="3">The glycine cleavage system is composed of four proteins: P, T, L and H.</text>
</comment>
<dbReference type="EMBL" id="LXEV01000031">
    <property type="protein sequence ID" value="OAT45602.1"/>
    <property type="molecule type" value="Genomic_DNA"/>
</dbReference>
<proteinExistence type="inferred from homology"/>
<evidence type="ECO:0000256" key="3">
    <source>
        <dbReference type="HAMAP-Rule" id="MF_00272"/>
    </source>
</evidence>
<dbReference type="CDD" id="cd06848">
    <property type="entry name" value="GCS_H"/>
    <property type="match status" value="1"/>
</dbReference>
<comment type="similarity">
    <text evidence="1 3">Belongs to the GcvH family.</text>
</comment>
<evidence type="ECO:0000256" key="1">
    <source>
        <dbReference type="ARBA" id="ARBA00009249"/>
    </source>
</evidence>
<dbReference type="PROSITE" id="PS50968">
    <property type="entry name" value="BIOTINYL_LIPOYL"/>
    <property type="match status" value="1"/>
</dbReference>
<reference evidence="6 7" key="1">
    <citation type="submission" date="2016-04" db="EMBL/GenBank/DDBJ databases">
        <title>ATOL: Assembling a taxonomically balanced genome-scale reconstruction of the evolutionary history of the Enterobacteriaceae.</title>
        <authorList>
            <person name="Plunkett G.III."/>
            <person name="Neeno-Eckwall E.C."/>
            <person name="Glasner J.D."/>
            <person name="Perna N.T."/>
        </authorList>
    </citation>
    <scope>NUCLEOTIDE SEQUENCE [LARGE SCALE GENOMIC DNA]</scope>
    <source>
        <strain evidence="6 7">ATCC 700826</strain>
    </source>
</reference>
<dbReference type="Gene3D" id="2.40.50.100">
    <property type="match status" value="1"/>
</dbReference>
<dbReference type="InterPro" id="IPR011053">
    <property type="entry name" value="Single_hybrid_motif"/>
</dbReference>
<evidence type="ECO:0000313" key="7">
    <source>
        <dbReference type="Proteomes" id="UP000078250"/>
    </source>
</evidence>
<comment type="caution">
    <text evidence="6">The sequence shown here is derived from an EMBL/GenBank/DDBJ whole genome shotgun (WGS) entry which is preliminary data.</text>
</comment>
<comment type="function">
    <text evidence="3">The glycine cleavage system catalyzes the degradation of glycine. The H protein shuttles the methylamine group of glycine from the P protein to the T protein.</text>
</comment>
<dbReference type="AlphaFoldDB" id="A0AAJ3LSV7"/>
<dbReference type="NCBIfam" id="TIGR00527">
    <property type="entry name" value="gcvH"/>
    <property type="match status" value="1"/>
</dbReference>
<keyword evidence="2 3" id="KW-0450">Lipoyl</keyword>
<dbReference type="GO" id="GO:0005829">
    <property type="term" value="C:cytosol"/>
    <property type="evidence" value="ECO:0007669"/>
    <property type="project" value="TreeGrafter"/>
</dbReference>
<dbReference type="Pfam" id="PF01597">
    <property type="entry name" value="GCV_H"/>
    <property type="match status" value="1"/>
</dbReference>
<gene>
    <name evidence="3" type="primary">gcvH</name>
    <name evidence="6" type="ORF">M997_2779</name>
</gene>
<protein>
    <recommendedName>
        <fullName evidence="3">Glycine cleavage system H protein</fullName>
    </recommendedName>
</protein>
<name>A0AAJ3LSV7_PROHU</name>
<dbReference type="InterPro" id="IPR000089">
    <property type="entry name" value="Biotin_lipoyl"/>
</dbReference>
<feature type="domain" description="Lipoyl-binding" evidence="5">
    <location>
        <begin position="24"/>
        <end position="106"/>
    </location>
</feature>
<organism evidence="6 7">
    <name type="scientific">Proteus hauseri ATCC 700826</name>
    <dbReference type="NCBI Taxonomy" id="1354271"/>
    <lineage>
        <taxon>Bacteria</taxon>
        <taxon>Pseudomonadati</taxon>
        <taxon>Pseudomonadota</taxon>
        <taxon>Gammaproteobacteria</taxon>
        <taxon>Enterobacterales</taxon>
        <taxon>Morganellaceae</taxon>
        <taxon>Proteus</taxon>
    </lineage>
</organism>
<dbReference type="InterPro" id="IPR017453">
    <property type="entry name" value="GCV_H_sub"/>
</dbReference>
<evidence type="ECO:0000313" key="6">
    <source>
        <dbReference type="EMBL" id="OAT45602.1"/>
    </source>
</evidence>
<dbReference type="InterPro" id="IPR003016">
    <property type="entry name" value="2-oxoA_DH_lipoyl-BS"/>
</dbReference>
<accession>A0AAJ3LSV7</accession>
<dbReference type="PANTHER" id="PTHR11715:SF3">
    <property type="entry name" value="GLYCINE CLEAVAGE SYSTEM H PROTEIN-RELATED"/>
    <property type="match status" value="1"/>
</dbReference>
<keyword evidence="7" id="KW-1185">Reference proteome</keyword>
<dbReference type="GO" id="GO:0019464">
    <property type="term" value="P:glycine decarboxylation via glycine cleavage system"/>
    <property type="evidence" value="ECO:0007669"/>
    <property type="project" value="UniProtKB-UniRule"/>
</dbReference>
<evidence type="ECO:0000256" key="2">
    <source>
        <dbReference type="ARBA" id="ARBA00022823"/>
    </source>
</evidence>
<dbReference type="PANTHER" id="PTHR11715">
    <property type="entry name" value="GLYCINE CLEAVAGE SYSTEM H PROTEIN"/>
    <property type="match status" value="1"/>
</dbReference>
<dbReference type="NCBIfam" id="NF002270">
    <property type="entry name" value="PRK01202.1"/>
    <property type="match status" value="1"/>
</dbReference>
<dbReference type="PROSITE" id="PS00189">
    <property type="entry name" value="LIPOYL"/>
    <property type="match status" value="1"/>
</dbReference>
<feature type="modified residue" description="N6-lipoyllysine" evidence="3 4">
    <location>
        <position position="65"/>
    </location>
</feature>
<sequence>MSQIPSELKYAQSHEWVRSEGNGEYTVGISEHAQELLGDMVFVDLPEVGREVNAGEDCAVAESVKAASDIYSPLSGEIIAVNEELEGSPERVNSAPYGEGWLFRIKANNESELNDLLSAEGYQELVDNEE</sequence>
<dbReference type="HAMAP" id="MF_00272">
    <property type="entry name" value="GcvH"/>
    <property type="match status" value="1"/>
</dbReference>
<dbReference type="GO" id="GO:0005960">
    <property type="term" value="C:glycine cleavage complex"/>
    <property type="evidence" value="ECO:0007669"/>
    <property type="project" value="InterPro"/>
</dbReference>
<evidence type="ECO:0000259" key="5">
    <source>
        <dbReference type="PROSITE" id="PS50968"/>
    </source>
</evidence>